<comment type="subcellular location">
    <subcellularLocation>
        <location evidence="1">Mitochondrion inner membrane</location>
        <topology evidence="1">Peripheral membrane protein</topology>
        <orientation evidence="1">Intermembrane side</orientation>
    </subcellularLocation>
</comment>
<comment type="caution">
    <text evidence="13">The sequence shown here is derived from an EMBL/GenBank/DDBJ whole genome shotgun (WGS) entry which is preliminary data.</text>
</comment>
<evidence type="ECO:0000259" key="12">
    <source>
        <dbReference type="Pfam" id="PF02320"/>
    </source>
</evidence>
<sequence>MSFFRDLIEQAFPVAYAAEPEEEVPIDSEEAGEEEKQEEEDAGEAAEDAAEEAPESDDPAEEGEEEEEDEDEDEDDEDDEDEEEATDPFDDLREECAKAPSCVPYVHHFDHCVERVQKEQEDPDYAHKAYKEDCVEEFFHLQHCINDCAAPRLFYKLK</sequence>
<evidence type="ECO:0000256" key="7">
    <source>
        <dbReference type="ARBA" id="ARBA00023128"/>
    </source>
</evidence>
<dbReference type="InterPro" id="IPR003422">
    <property type="entry name" value="Cyt_b-c1_6"/>
</dbReference>
<dbReference type="FunFam" id="1.10.287.20:FF:000003">
    <property type="entry name" value="Cytochrome b-c1 complex subunit 6"/>
    <property type="match status" value="1"/>
</dbReference>
<keyword evidence="3" id="KW-0813">Transport</keyword>
<evidence type="ECO:0000256" key="3">
    <source>
        <dbReference type="ARBA" id="ARBA00022448"/>
    </source>
</evidence>
<evidence type="ECO:0000256" key="10">
    <source>
        <dbReference type="ARBA" id="ARBA00044246"/>
    </source>
</evidence>
<keyword evidence="8" id="KW-0472">Membrane</keyword>
<dbReference type="GO" id="GO:0005743">
    <property type="term" value="C:mitochondrial inner membrane"/>
    <property type="evidence" value="ECO:0007669"/>
    <property type="project" value="UniProtKB-SubCell"/>
</dbReference>
<evidence type="ECO:0000256" key="6">
    <source>
        <dbReference type="ARBA" id="ARBA00022982"/>
    </source>
</evidence>
<evidence type="ECO:0000256" key="9">
    <source>
        <dbReference type="ARBA" id="ARBA00044155"/>
    </source>
</evidence>
<keyword evidence="4" id="KW-0679">Respiratory chain</keyword>
<dbReference type="GO" id="GO:0006122">
    <property type="term" value="P:mitochondrial electron transport, ubiquinol to cytochrome c"/>
    <property type="evidence" value="ECO:0007669"/>
    <property type="project" value="InterPro"/>
</dbReference>
<dbReference type="VEuPathDB" id="FungiDB:CXQ85_004216"/>
<dbReference type="GeneID" id="37009546"/>
<protein>
    <recommendedName>
        <fullName evidence="9">Cytochrome b-c1 complex subunit 6, mitochondrial</fullName>
    </recommendedName>
    <alternativeName>
        <fullName evidence="10">Complex III subunit 6</fullName>
    </alternativeName>
</protein>
<evidence type="ECO:0000256" key="11">
    <source>
        <dbReference type="SAM" id="MobiDB-lite"/>
    </source>
</evidence>
<keyword evidence="5" id="KW-0999">Mitochondrion inner membrane</keyword>
<reference evidence="13 14" key="1">
    <citation type="submission" date="2017-12" db="EMBL/GenBank/DDBJ databases">
        <title>Genome Sequence of a Multidrug-Resistant Candida haemulonii Isolate from a Patient with Chronic Leg Ulcers in Israel.</title>
        <authorList>
            <person name="Chow N.A."/>
            <person name="Gade L."/>
            <person name="Batra D."/>
            <person name="Rowe L.A."/>
            <person name="Ben-Ami R."/>
            <person name="Loparev V.N."/>
            <person name="Litvintseva A.P."/>
        </authorList>
    </citation>
    <scope>NUCLEOTIDE SEQUENCE [LARGE SCALE GENOMIC DNA]</scope>
    <source>
        <strain evidence="13 14">B11899</strain>
    </source>
</reference>
<name>A0A2V1ASJ9_9ASCO</name>
<keyword evidence="14" id="KW-1185">Reference proteome</keyword>
<evidence type="ECO:0000313" key="13">
    <source>
        <dbReference type="EMBL" id="PVH20712.1"/>
    </source>
</evidence>
<dbReference type="Gene3D" id="1.10.287.20">
    <property type="entry name" value="Ubiquinol-cytochrome C reductase hinge domain"/>
    <property type="match status" value="1"/>
</dbReference>
<dbReference type="Pfam" id="PF02320">
    <property type="entry name" value="UCR_hinge"/>
    <property type="match status" value="1"/>
</dbReference>
<feature type="region of interest" description="Disordered" evidence="11">
    <location>
        <begin position="12"/>
        <end position="94"/>
    </location>
</feature>
<dbReference type="InterPro" id="IPR023184">
    <property type="entry name" value="Ubol_cytC_Rdtase_hinge_dom"/>
</dbReference>
<dbReference type="PANTHER" id="PTHR15336:SF0">
    <property type="entry name" value="CYTOCHROME B-C1 COMPLEX SUBUNIT 6, MITOCHONDRIAL"/>
    <property type="match status" value="1"/>
</dbReference>
<evidence type="ECO:0000256" key="2">
    <source>
        <dbReference type="ARBA" id="ARBA00006498"/>
    </source>
</evidence>
<feature type="compositionally biased region" description="Acidic residues" evidence="11">
    <location>
        <begin position="19"/>
        <end position="89"/>
    </location>
</feature>
<dbReference type="Proteomes" id="UP000244309">
    <property type="component" value="Unassembled WGS sequence"/>
</dbReference>
<gene>
    <name evidence="13" type="ORF">CXQ85_004216</name>
</gene>
<evidence type="ECO:0000256" key="1">
    <source>
        <dbReference type="ARBA" id="ARBA00004137"/>
    </source>
</evidence>
<dbReference type="PANTHER" id="PTHR15336">
    <property type="entry name" value="UBIQUINOL-CYTOCHROME C REDUCTASE COMPLEX 7.8 KDA PROTEIN"/>
    <property type="match status" value="1"/>
</dbReference>
<evidence type="ECO:0000256" key="5">
    <source>
        <dbReference type="ARBA" id="ARBA00022792"/>
    </source>
</evidence>
<comment type="similarity">
    <text evidence="2">Belongs to the UQCRH/QCR6 family.</text>
</comment>
<dbReference type="SUPFAM" id="SSF81531">
    <property type="entry name" value="Non-heme 11 kDa protein of cytochrome bc1 complex (Ubiquinol-cytochrome c reductase)"/>
    <property type="match status" value="1"/>
</dbReference>
<evidence type="ECO:0000313" key="14">
    <source>
        <dbReference type="Proteomes" id="UP000244309"/>
    </source>
</evidence>
<proteinExistence type="inferred from homology"/>
<dbReference type="STRING" id="45357.A0A2V1ASJ9"/>
<dbReference type="AlphaFoldDB" id="A0A2V1ASJ9"/>
<keyword evidence="6" id="KW-0249">Electron transport</keyword>
<accession>A0A2V1ASJ9</accession>
<dbReference type="EMBL" id="PKFO01000004">
    <property type="protein sequence ID" value="PVH20712.1"/>
    <property type="molecule type" value="Genomic_DNA"/>
</dbReference>
<dbReference type="InterPro" id="IPR036811">
    <property type="entry name" value="Ubol_cytC_Rdtase_hinge_dom_sf"/>
</dbReference>
<feature type="domain" description="Ubiquinol-cytochrome C reductase hinge" evidence="12">
    <location>
        <begin position="87"/>
        <end position="158"/>
    </location>
</feature>
<dbReference type="OrthoDB" id="405848at2759"/>
<evidence type="ECO:0000256" key="4">
    <source>
        <dbReference type="ARBA" id="ARBA00022660"/>
    </source>
</evidence>
<evidence type="ECO:0000256" key="8">
    <source>
        <dbReference type="ARBA" id="ARBA00023136"/>
    </source>
</evidence>
<dbReference type="RefSeq" id="XP_025341652.1">
    <property type="nucleotide sequence ID" value="XM_025487844.1"/>
</dbReference>
<keyword evidence="7" id="KW-0496">Mitochondrion</keyword>
<organism evidence="13 14">
    <name type="scientific">Candidozyma haemuli</name>
    <dbReference type="NCBI Taxonomy" id="45357"/>
    <lineage>
        <taxon>Eukaryota</taxon>
        <taxon>Fungi</taxon>
        <taxon>Dikarya</taxon>
        <taxon>Ascomycota</taxon>
        <taxon>Saccharomycotina</taxon>
        <taxon>Pichiomycetes</taxon>
        <taxon>Metschnikowiaceae</taxon>
        <taxon>Candidozyma</taxon>
    </lineage>
</organism>